<keyword evidence="3" id="KW-1185">Reference proteome</keyword>
<keyword evidence="1" id="KW-0472">Membrane</keyword>
<keyword evidence="1" id="KW-0812">Transmembrane</keyword>
<accession>A0A7Z9BXS2</accession>
<organism evidence="2 3">
    <name type="scientific">Planktothrix serta PCC 8927</name>
    <dbReference type="NCBI Taxonomy" id="671068"/>
    <lineage>
        <taxon>Bacteria</taxon>
        <taxon>Bacillati</taxon>
        <taxon>Cyanobacteriota</taxon>
        <taxon>Cyanophyceae</taxon>
        <taxon>Oscillatoriophycideae</taxon>
        <taxon>Oscillatoriales</taxon>
        <taxon>Microcoleaceae</taxon>
        <taxon>Planktothrix</taxon>
    </lineage>
</organism>
<dbReference type="Proteomes" id="UP000184550">
    <property type="component" value="Unassembled WGS sequence"/>
</dbReference>
<dbReference type="EMBL" id="CZCU02000155">
    <property type="protein sequence ID" value="VXD23532.1"/>
    <property type="molecule type" value="Genomic_DNA"/>
</dbReference>
<keyword evidence="1" id="KW-1133">Transmembrane helix</keyword>
<sequence length="307" mass="35073">MLTVSIVDPFNGKRFYVEIFVTLFLIYTLLYTQLRQTKLIKFTVTDENLYLKRFLDPIKVCRRYKPKFGLGNREEGLDLAGFLSLYGSDPFYSWIGLNSDLMYAAHKAAGGMTSIYRQIGRGCESLFRQIIIDQANYDDPKDVLWSYTVQTKNNKERTLSLDARLELTAIQNYDVRERVTQWIANYSQSLNVPAPANGAVFEVRQGYKSKDSKRQNADIDNIAVAWANGYLPVFAIFSSQIDSDLVLRYRNSRGAIITGTLLGTSQNSLFVFSKNVLGYDLADFLQRNSSLIRDEIYTTLEALLRAE</sequence>
<proteinExistence type="predicted"/>
<protein>
    <submittedName>
        <fullName evidence="2">Uncharacterized protein</fullName>
    </submittedName>
</protein>
<gene>
    <name evidence="2" type="ORF">PL8927_780154</name>
</gene>
<dbReference type="AlphaFoldDB" id="A0A7Z9BXS2"/>
<name>A0A7Z9BXS2_9CYAN</name>
<feature type="transmembrane region" description="Helical" evidence="1">
    <location>
        <begin position="15"/>
        <end position="32"/>
    </location>
</feature>
<evidence type="ECO:0000256" key="1">
    <source>
        <dbReference type="SAM" id="Phobius"/>
    </source>
</evidence>
<evidence type="ECO:0000313" key="3">
    <source>
        <dbReference type="Proteomes" id="UP000184550"/>
    </source>
</evidence>
<evidence type="ECO:0000313" key="2">
    <source>
        <dbReference type="EMBL" id="VXD23532.1"/>
    </source>
</evidence>
<reference evidence="2" key="1">
    <citation type="submission" date="2019-10" db="EMBL/GenBank/DDBJ databases">
        <authorList>
            <consortium name="Genoscope - CEA"/>
            <person name="William W."/>
        </authorList>
    </citation>
    <scope>NUCLEOTIDE SEQUENCE [LARGE SCALE GENOMIC DNA]</scope>
    <source>
        <strain evidence="2">BBR_PRJEB10992</strain>
    </source>
</reference>
<comment type="caution">
    <text evidence="2">The sequence shown here is derived from an EMBL/GenBank/DDBJ whole genome shotgun (WGS) entry which is preliminary data.</text>
</comment>